<evidence type="ECO:0000256" key="2">
    <source>
        <dbReference type="PROSITE-ProRule" id="PRU00278"/>
    </source>
</evidence>
<dbReference type="SUPFAM" id="SSF54534">
    <property type="entry name" value="FKBP-like"/>
    <property type="match status" value="1"/>
</dbReference>
<evidence type="ECO:0000256" key="3">
    <source>
        <dbReference type="RuleBase" id="RU363014"/>
    </source>
</evidence>
<proteinExistence type="predicted"/>
<dbReference type="AlphaFoldDB" id="A0A7S0IEQ5"/>
<evidence type="ECO:0000313" key="5">
    <source>
        <dbReference type="EMBL" id="CAD8519469.1"/>
    </source>
</evidence>
<keyword evidence="2 3" id="KW-0697">Rotamase</keyword>
<dbReference type="InterPro" id="IPR052204">
    <property type="entry name" value="PpiC/parvulin_rotamase"/>
</dbReference>
<dbReference type="PANTHER" id="PTHR43629">
    <property type="entry name" value="PEPTIDYL-PROLYL CIS-TRANS ISOMERASE"/>
    <property type="match status" value="1"/>
</dbReference>
<dbReference type="EMBL" id="HBEQ01008589">
    <property type="protein sequence ID" value="CAD8519469.1"/>
    <property type="molecule type" value="Transcribed_RNA"/>
</dbReference>
<dbReference type="PANTHER" id="PTHR43629:SF3">
    <property type="entry name" value="PEPTIDYL-PROLYL CIS-TRANS ISOMERASE C"/>
    <property type="match status" value="1"/>
</dbReference>
<sequence>MTSIVALRAPVALRAAAATRKQRAPLASKITAAAKPTVKAPMVVKSVATKSSFARLASAATFLGSAQAAFASEVAQLAEGDDLIPTLAIFASLAAVLWSSQGAIKGILAVLVGGEEATASHILVKDPSLAQSLLERLQDGPQDNLEDRFAREAGNYSECPSKSKGGSLGTFKPGQMVKEFNDAVFNGPVGVIQGPVKTQFGYHLILVTDRVEPEKK</sequence>
<protein>
    <recommendedName>
        <fullName evidence="3">Peptidyl-prolyl cis-trans isomerase</fullName>
        <ecNumber evidence="3">5.2.1.8</ecNumber>
    </recommendedName>
</protein>
<organism evidence="5">
    <name type="scientific">Micromonas pusilla</name>
    <name type="common">Picoplanktonic green alga</name>
    <name type="synonym">Chromulina pusilla</name>
    <dbReference type="NCBI Taxonomy" id="38833"/>
    <lineage>
        <taxon>Eukaryota</taxon>
        <taxon>Viridiplantae</taxon>
        <taxon>Chlorophyta</taxon>
        <taxon>Mamiellophyceae</taxon>
        <taxon>Mamiellales</taxon>
        <taxon>Mamiellaceae</taxon>
        <taxon>Micromonas</taxon>
    </lineage>
</organism>
<dbReference type="Pfam" id="PF00639">
    <property type="entry name" value="Rotamase"/>
    <property type="match status" value="1"/>
</dbReference>
<evidence type="ECO:0000259" key="4">
    <source>
        <dbReference type="PROSITE" id="PS50198"/>
    </source>
</evidence>
<name>A0A7S0IEQ5_MICPS</name>
<reference evidence="5" key="1">
    <citation type="submission" date="2021-01" db="EMBL/GenBank/DDBJ databases">
        <authorList>
            <person name="Corre E."/>
            <person name="Pelletier E."/>
            <person name="Niang G."/>
            <person name="Scheremetjew M."/>
            <person name="Finn R."/>
            <person name="Kale V."/>
            <person name="Holt S."/>
            <person name="Cochrane G."/>
            <person name="Meng A."/>
            <person name="Brown T."/>
            <person name="Cohen L."/>
        </authorList>
    </citation>
    <scope>NUCLEOTIDE SEQUENCE</scope>
    <source>
        <strain evidence="5">CCMP1723</strain>
    </source>
</reference>
<feature type="domain" description="PpiC" evidence="4">
    <location>
        <begin position="114"/>
        <end position="209"/>
    </location>
</feature>
<dbReference type="InterPro" id="IPR046357">
    <property type="entry name" value="PPIase_dom_sf"/>
</dbReference>
<accession>A0A7S0IEQ5</accession>
<comment type="catalytic activity">
    <reaction evidence="3">
        <text>[protein]-peptidylproline (omega=180) = [protein]-peptidylproline (omega=0)</text>
        <dbReference type="Rhea" id="RHEA:16237"/>
        <dbReference type="Rhea" id="RHEA-COMP:10747"/>
        <dbReference type="Rhea" id="RHEA-COMP:10748"/>
        <dbReference type="ChEBI" id="CHEBI:83833"/>
        <dbReference type="ChEBI" id="CHEBI:83834"/>
        <dbReference type="EC" id="5.2.1.8"/>
    </reaction>
</comment>
<dbReference type="PROSITE" id="PS50198">
    <property type="entry name" value="PPIC_PPIASE_2"/>
    <property type="match status" value="1"/>
</dbReference>
<dbReference type="Gene3D" id="3.10.50.40">
    <property type="match status" value="1"/>
</dbReference>
<dbReference type="InterPro" id="IPR000297">
    <property type="entry name" value="PPIase_PpiC"/>
</dbReference>
<dbReference type="GO" id="GO:0003755">
    <property type="term" value="F:peptidyl-prolyl cis-trans isomerase activity"/>
    <property type="evidence" value="ECO:0007669"/>
    <property type="project" value="UniProtKB-UniRule"/>
</dbReference>
<evidence type="ECO:0000256" key="1">
    <source>
        <dbReference type="ARBA" id="ARBA00023235"/>
    </source>
</evidence>
<dbReference type="EC" id="5.2.1.8" evidence="3"/>
<gene>
    <name evidence="5" type="ORF">MCOM1403_LOCUS6895</name>
</gene>
<keyword evidence="1 2" id="KW-0413">Isomerase</keyword>